<gene>
    <name evidence="3" type="ORF">QBC47DRAFT_153957</name>
</gene>
<dbReference type="AlphaFoldDB" id="A0AAJ0BG04"/>
<dbReference type="EMBL" id="MU839830">
    <property type="protein sequence ID" value="KAK1757307.1"/>
    <property type="molecule type" value="Genomic_DNA"/>
</dbReference>
<dbReference type="SUPFAM" id="SSF69349">
    <property type="entry name" value="Phage fibre proteins"/>
    <property type="match status" value="1"/>
</dbReference>
<feature type="compositionally biased region" description="Low complexity" evidence="1">
    <location>
        <begin position="212"/>
        <end position="226"/>
    </location>
</feature>
<sequence>MLLLFLFVFIVSSAHAAKDVFAHYLVGNAGSLTQQDWAADIRSAKAALIDGFALNIAEDEPMTATSLKNAFAAAEAADFKLFLSFNRVESGSWSKDTVVSLIQALSKSSAYFHTHGRPLVSTCEESVDTPGWSNTKAATNRFLIPDWIADDDDTEANSAVEGLLDLDAWSTGEPLPKMVRRQVFVDTTLIPDDLLSSLIDNPSVATPDEPDTTITPPDDPAFDSPASTPPSPANSTLIPPDNSTATSPDNTTPSPDNSTITAPDNSTLTSPGNTNVTAPDNSTLTAPNSTVVDGNSTVVTNTTLLDGSPAALPENSTLPAVDNSTLVVAPDNSTRLVPSFTFTAPNSATLVQLVRDAPASLKSLVKKCPSRLPLCRLLARANAG</sequence>
<accession>A0AAJ0BG04</accession>
<evidence type="ECO:0000313" key="4">
    <source>
        <dbReference type="Proteomes" id="UP001239445"/>
    </source>
</evidence>
<name>A0AAJ0BG04_9PEZI</name>
<feature type="region of interest" description="Disordered" evidence="1">
    <location>
        <begin position="200"/>
        <end position="294"/>
    </location>
</feature>
<dbReference type="GO" id="GO:0051118">
    <property type="term" value="F:glucan endo-1,3-alpha-glucosidase activity"/>
    <property type="evidence" value="ECO:0007669"/>
    <property type="project" value="InterPro"/>
</dbReference>
<dbReference type="Gene3D" id="3.20.20.80">
    <property type="entry name" value="Glycosidases"/>
    <property type="match status" value="1"/>
</dbReference>
<dbReference type="Pfam" id="PF03659">
    <property type="entry name" value="Glyco_hydro_71"/>
    <property type="match status" value="1"/>
</dbReference>
<organism evidence="3 4">
    <name type="scientific">Echria macrotheca</name>
    <dbReference type="NCBI Taxonomy" id="438768"/>
    <lineage>
        <taxon>Eukaryota</taxon>
        <taxon>Fungi</taxon>
        <taxon>Dikarya</taxon>
        <taxon>Ascomycota</taxon>
        <taxon>Pezizomycotina</taxon>
        <taxon>Sordariomycetes</taxon>
        <taxon>Sordariomycetidae</taxon>
        <taxon>Sordariales</taxon>
        <taxon>Schizotheciaceae</taxon>
        <taxon>Echria</taxon>
    </lineage>
</organism>
<keyword evidence="3" id="KW-0378">Hydrolase</keyword>
<evidence type="ECO:0000313" key="3">
    <source>
        <dbReference type="EMBL" id="KAK1757307.1"/>
    </source>
</evidence>
<protein>
    <submittedName>
        <fullName evidence="3">Glycosyl hydrolase family 71-domain-containing protein</fullName>
    </submittedName>
</protein>
<keyword evidence="2" id="KW-0732">Signal</keyword>
<dbReference type="Proteomes" id="UP001239445">
    <property type="component" value="Unassembled WGS sequence"/>
</dbReference>
<feature type="chain" id="PRO_5042576883" evidence="2">
    <location>
        <begin position="17"/>
        <end position="384"/>
    </location>
</feature>
<reference evidence="3" key="1">
    <citation type="submission" date="2023-06" db="EMBL/GenBank/DDBJ databases">
        <title>Genome-scale phylogeny and comparative genomics of the fungal order Sordariales.</title>
        <authorList>
            <consortium name="Lawrence Berkeley National Laboratory"/>
            <person name="Hensen N."/>
            <person name="Bonometti L."/>
            <person name="Westerberg I."/>
            <person name="Brannstrom I.O."/>
            <person name="Guillou S."/>
            <person name="Cros-Aarteil S."/>
            <person name="Calhoun S."/>
            <person name="Haridas S."/>
            <person name="Kuo A."/>
            <person name="Mondo S."/>
            <person name="Pangilinan J."/>
            <person name="Riley R."/>
            <person name="Labutti K."/>
            <person name="Andreopoulos B."/>
            <person name="Lipzen A."/>
            <person name="Chen C."/>
            <person name="Yanf M."/>
            <person name="Daum C."/>
            <person name="Ng V."/>
            <person name="Clum A."/>
            <person name="Steindorff A."/>
            <person name="Ohm R."/>
            <person name="Martin F."/>
            <person name="Silar P."/>
            <person name="Natvig D."/>
            <person name="Lalanne C."/>
            <person name="Gautier V."/>
            <person name="Ament-Velasquez S.L."/>
            <person name="Kruys A."/>
            <person name="Hutchinson M.I."/>
            <person name="Powell A.J."/>
            <person name="Barry K."/>
            <person name="Miller A.N."/>
            <person name="Grigoriev I.V."/>
            <person name="Debuchy R."/>
            <person name="Gladieux P."/>
            <person name="Thoren M.H."/>
            <person name="Johannesson H."/>
        </authorList>
    </citation>
    <scope>NUCLEOTIDE SEQUENCE</scope>
    <source>
        <strain evidence="3">PSN4</strain>
    </source>
</reference>
<feature type="signal peptide" evidence="2">
    <location>
        <begin position="1"/>
        <end position="16"/>
    </location>
</feature>
<dbReference type="InterPro" id="IPR005197">
    <property type="entry name" value="Glyco_hydro_71"/>
</dbReference>
<proteinExistence type="predicted"/>
<feature type="compositionally biased region" description="Polar residues" evidence="1">
    <location>
        <begin position="241"/>
        <end position="294"/>
    </location>
</feature>
<evidence type="ECO:0000256" key="2">
    <source>
        <dbReference type="SAM" id="SignalP"/>
    </source>
</evidence>
<comment type="caution">
    <text evidence="3">The sequence shown here is derived from an EMBL/GenBank/DDBJ whole genome shotgun (WGS) entry which is preliminary data.</text>
</comment>
<keyword evidence="4" id="KW-1185">Reference proteome</keyword>
<evidence type="ECO:0000256" key="1">
    <source>
        <dbReference type="SAM" id="MobiDB-lite"/>
    </source>
</evidence>